<dbReference type="GO" id="GO:0000287">
    <property type="term" value="F:magnesium ion binding"/>
    <property type="evidence" value="ECO:0007669"/>
    <property type="project" value="UniProtKB-UniRule"/>
</dbReference>
<reference evidence="15 16" key="1">
    <citation type="submission" date="2020-07" db="EMBL/GenBank/DDBJ databases">
        <title>Genomic Encyclopedia of Type Strains, Phase IV (KMG-V): Genome sequencing to study the core and pangenomes of soil and plant-associated prokaryotes.</title>
        <authorList>
            <person name="Whitman W."/>
        </authorList>
    </citation>
    <scope>NUCLEOTIDE SEQUENCE [LARGE SCALE GENOMIC DNA]</scope>
    <source>
        <strain evidence="15 16">M8UP30</strain>
    </source>
</reference>
<dbReference type="InterPro" id="IPR020825">
    <property type="entry name" value="Phe-tRNA_synthase-like_B3/B4"/>
</dbReference>
<organism evidence="15 16">
    <name type="scientific">Tunturiibacter lichenicola</name>
    <dbReference type="NCBI Taxonomy" id="2051959"/>
    <lineage>
        <taxon>Bacteria</taxon>
        <taxon>Pseudomonadati</taxon>
        <taxon>Acidobacteriota</taxon>
        <taxon>Terriglobia</taxon>
        <taxon>Terriglobales</taxon>
        <taxon>Acidobacteriaceae</taxon>
        <taxon>Tunturiibacter</taxon>
    </lineage>
</organism>
<dbReference type="GO" id="GO:0005524">
    <property type="term" value="F:ATP binding"/>
    <property type="evidence" value="ECO:0007669"/>
    <property type="project" value="UniProtKB-UniRule"/>
</dbReference>
<gene>
    <name evidence="11" type="primary">pheT</name>
    <name evidence="15" type="ORF">HDF12_004278</name>
</gene>
<dbReference type="HAMAP" id="MF_00283">
    <property type="entry name" value="Phe_tRNA_synth_beta1"/>
    <property type="match status" value="1"/>
</dbReference>
<keyword evidence="4 11" id="KW-0479">Metal-binding</keyword>
<dbReference type="AlphaFoldDB" id="A0A7Y9T706"/>
<dbReference type="GO" id="GO:0003723">
    <property type="term" value="F:RNA binding"/>
    <property type="evidence" value="ECO:0007669"/>
    <property type="project" value="InterPro"/>
</dbReference>
<feature type="region of interest" description="Disordered" evidence="12">
    <location>
        <begin position="450"/>
        <end position="475"/>
    </location>
</feature>
<dbReference type="Pfam" id="PF03483">
    <property type="entry name" value="B3_4"/>
    <property type="match status" value="1"/>
</dbReference>
<keyword evidence="7 11" id="KW-0460">Magnesium</keyword>
<dbReference type="InterPro" id="IPR041616">
    <property type="entry name" value="PheRS_beta_core"/>
</dbReference>
<comment type="subunit">
    <text evidence="2 11">Tetramer of two alpha and two beta subunits.</text>
</comment>
<dbReference type="EC" id="6.1.1.20" evidence="11"/>
<feature type="domain" description="FDX-ACB" evidence="13">
    <location>
        <begin position="691"/>
        <end position="783"/>
    </location>
</feature>
<feature type="binding site" evidence="11">
    <location>
        <position position="380"/>
    </location>
    <ligand>
        <name>Mg(2+)</name>
        <dbReference type="ChEBI" id="CHEBI:18420"/>
        <note>shared with alpha subunit</note>
    </ligand>
</feature>
<dbReference type="InterPro" id="IPR045864">
    <property type="entry name" value="aa-tRNA-synth_II/BPL/LPL"/>
</dbReference>
<dbReference type="PANTHER" id="PTHR10947:SF0">
    <property type="entry name" value="PHENYLALANINE--TRNA LIGASE BETA SUBUNIT"/>
    <property type="match status" value="1"/>
</dbReference>
<evidence type="ECO:0000313" key="15">
    <source>
        <dbReference type="EMBL" id="NYF53879.1"/>
    </source>
</evidence>
<keyword evidence="9 11" id="KW-0030">Aminoacyl-tRNA synthetase</keyword>
<protein>
    <recommendedName>
        <fullName evidence="11">Phenylalanine--tRNA ligase beta subunit</fullName>
        <ecNumber evidence="11">6.1.1.20</ecNumber>
    </recommendedName>
    <alternativeName>
        <fullName evidence="11">Phenylalanyl-tRNA synthetase beta subunit</fullName>
        <shortName evidence="11">PheRS</shortName>
    </alternativeName>
</protein>
<proteinExistence type="inferred from homology"/>
<evidence type="ECO:0000259" key="13">
    <source>
        <dbReference type="PROSITE" id="PS51447"/>
    </source>
</evidence>
<evidence type="ECO:0000313" key="16">
    <source>
        <dbReference type="Proteomes" id="UP000534186"/>
    </source>
</evidence>
<keyword evidence="5 11" id="KW-0547">Nucleotide-binding</keyword>
<dbReference type="InterPro" id="IPR045060">
    <property type="entry name" value="Phe-tRNA-ligase_IIc_bsu"/>
</dbReference>
<dbReference type="SMART" id="SM00896">
    <property type="entry name" value="FDX-ACB"/>
    <property type="match status" value="1"/>
</dbReference>
<dbReference type="SMART" id="SM00873">
    <property type="entry name" value="B3_4"/>
    <property type="match status" value="1"/>
</dbReference>
<evidence type="ECO:0000256" key="12">
    <source>
        <dbReference type="SAM" id="MobiDB-lite"/>
    </source>
</evidence>
<dbReference type="EMBL" id="JACCCV010000002">
    <property type="protein sequence ID" value="NYF53879.1"/>
    <property type="molecule type" value="Genomic_DNA"/>
</dbReference>
<evidence type="ECO:0000256" key="2">
    <source>
        <dbReference type="ARBA" id="ARBA00011209"/>
    </source>
</evidence>
<feature type="binding site" evidence="11">
    <location>
        <position position="371"/>
    </location>
    <ligand>
        <name>Mg(2+)</name>
        <dbReference type="ChEBI" id="CHEBI:18420"/>
        <note>shared with alpha subunit</note>
    </ligand>
</feature>
<dbReference type="Gene3D" id="3.30.70.380">
    <property type="entry name" value="Ferrodoxin-fold anticodon-binding domain"/>
    <property type="match status" value="1"/>
</dbReference>
<keyword evidence="11" id="KW-0963">Cytoplasm</keyword>
<comment type="caution">
    <text evidence="15">The sequence shown here is derived from an EMBL/GenBank/DDBJ whole genome shotgun (WGS) entry which is preliminary data.</text>
</comment>
<accession>A0A7Y9T706</accession>
<evidence type="ECO:0000256" key="6">
    <source>
        <dbReference type="ARBA" id="ARBA00022840"/>
    </source>
</evidence>
<dbReference type="Pfam" id="PF17759">
    <property type="entry name" value="tRNA_synthFbeta"/>
    <property type="match status" value="1"/>
</dbReference>
<evidence type="ECO:0000256" key="1">
    <source>
        <dbReference type="ARBA" id="ARBA00008653"/>
    </source>
</evidence>
<dbReference type="Proteomes" id="UP000534186">
    <property type="component" value="Unassembled WGS sequence"/>
</dbReference>
<dbReference type="Pfam" id="PF03484">
    <property type="entry name" value="B5"/>
    <property type="match status" value="1"/>
</dbReference>
<evidence type="ECO:0000256" key="10">
    <source>
        <dbReference type="ARBA" id="ARBA00049255"/>
    </source>
</evidence>
<feature type="domain" description="B5" evidence="14">
    <location>
        <begin position="312"/>
        <end position="393"/>
    </location>
</feature>
<evidence type="ECO:0000256" key="3">
    <source>
        <dbReference type="ARBA" id="ARBA00022598"/>
    </source>
</evidence>
<comment type="cofactor">
    <cofactor evidence="11">
        <name>Mg(2+)</name>
        <dbReference type="ChEBI" id="CHEBI:18420"/>
    </cofactor>
    <text evidence="11">Binds 2 magnesium ions per tetramer.</text>
</comment>
<evidence type="ECO:0000256" key="8">
    <source>
        <dbReference type="ARBA" id="ARBA00022917"/>
    </source>
</evidence>
<comment type="similarity">
    <text evidence="1 11">Belongs to the phenylalanyl-tRNA synthetase beta subunit family. Type 1 subfamily.</text>
</comment>
<dbReference type="GO" id="GO:0006432">
    <property type="term" value="P:phenylalanyl-tRNA aminoacylation"/>
    <property type="evidence" value="ECO:0007669"/>
    <property type="project" value="UniProtKB-UniRule"/>
</dbReference>
<name>A0A7Y9T706_9BACT</name>
<dbReference type="SUPFAM" id="SSF54991">
    <property type="entry name" value="Anticodon-binding domain of PheRS"/>
    <property type="match status" value="1"/>
</dbReference>
<feature type="binding site" evidence="11">
    <location>
        <position position="381"/>
    </location>
    <ligand>
        <name>Mg(2+)</name>
        <dbReference type="ChEBI" id="CHEBI:18420"/>
        <note>shared with alpha subunit</note>
    </ligand>
</feature>
<dbReference type="SUPFAM" id="SSF55681">
    <property type="entry name" value="Class II aaRS and biotin synthetases"/>
    <property type="match status" value="1"/>
</dbReference>
<dbReference type="SMART" id="SM00874">
    <property type="entry name" value="B5"/>
    <property type="match status" value="1"/>
</dbReference>
<evidence type="ECO:0000256" key="9">
    <source>
        <dbReference type="ARBA" id="ARBA00023146"/>
    </source>
</evidence>
<keyword evidence="8 11" id="KW-0648">Protein biosynthesis</keyword>
<dbReference type="Gene3D" id="3.30.930.10">
    <property type="entry name" value="Bira Bifunctional Protein, Domain 2"/>
    <property type="match status" value="1"/>
</dbReference>
<dbReference type="Gene3D" id="3.30.56.10">
    <property type="match status" value="2"/>
</dbReference>
<dbReference type="InterPro" id="IPR036690">
    <property type="entry name" value="Fdx_antiC-bd_sf"/>
</dbReference>
<evidence type="ECO:0000256" key="11">
    <source>
        <dbReference type="HAMAP-Rule" id="MF_00283"/>
    </source>
</evidence>
<comment type="subcellular location">
    <subcellularLocation>
        <location evidence="11">Cytoplasm</location>
    </subcellularLocation>
</comment>
<dbReference type="InterPro" id="IPR009061">
    <property type="entry name" value="DNA-bd_dom_put_sf"/>
</dbReference>
<keyword evidence="6 11" id="KW-0067">ATP-binding</keyword>
<feature type="region of interest" description="Disordered" evidence="12">
    <location>
        <begin position="588"/>
        <end position="615"/>
    </location>
</feature>
<evidence type="ECO:0000256" key="4">
    <source>
        <dbReference type="ARBA" id="ARBA00022723"/>
    </source>
</evidence>
<dbReference type="Gene3D" id="3.50.40.10">
    <property type="entry name" value="Phenylalanyl-trna Synthetase, Chain B, domain 3"/>
    <property type="match status" value="1"/>
</dbReference>
<evidence type="ECO:0000259" key="14">
    <source>
        <dbReference type="PROSITE" id="PS51483"/>
    </source>
</evidence>
<dbReference type="PROSITE" id="PS51483">
    <property type="entry name" value="B5"/>
    <property type="match status" value="1"/>
</dbReference>
<dbReference type="InterPro" id="IPR005146">
    <property type="entry name" value="B3/B4_tRNA-bd"/>
</dbReference>
<dbReference type="InterPro" id="IPR005147">
    <property type="entry name" value="tRNA_synthase_B5-dom"/>
</dbReference>
<dbReference type="GO" id="GO:0009328">
    <property type="term" value="C:phenylalanine-tRNA ligase complex"/>
    <property type="evidence" value="ECO:0007669"/>
    <property type="project" value="TreeGrafter"/>
</dbReference>
<dbReference type="GO" id="GO:0004826">
    <property type="term" value="F:phenylalanine-tRNA ligase activity"/>
    <property type="evidence" value="ECO:0007669"/>
    <property type="project" value="UniProtKB-UniRule"/>
</dbReference>
<dbReference type="PROSITE" id="PS51447">
    <property type="entry name" value="FDX_ACB"/>
    <property type="match status" value="1"/>
</dbReference>
<evidence type="ECO:0000256" key="5">
    <source>
        <dbReference type="ARBA" id="ARBA00022741"/>
    </source>
</evidence>
<keyword evidence="3 11" id="KW-0436">Ligase</keyword>
<sequence length="793" mass="86813">MNIITPWLRTYVPNIPVDDHQLAEDLTLRGIAVEGIHSLGSPTDGKANGHLFEMDITTNRVDAMNHYGIAREAATIYNLPLAPLNTKLPIGTLVDEPFSIRIAPEAKGLCGRFTAQVIRNVTIAPSSAHVADYFTLLNQKQISNAVDASNFVLLGMGHPTHAFDLDKIEGGIVVRLAHKGEKLKLLDGTDRTLEADDLVIADHKKALSLAGVMGGWDSMITPETKNILVEAAWFDPATVRRSSRRHGLHTDASHRFERGADFNAAPIANALVTQLILQSGGAQSGGPEAQGNGKLEGELIDLIDPDVAARTANRPPIELSVQQVQRHLGTTIDPQGITSEIVAQYLTSLGCELLLQGLDLYSTKLPSWRLDLEREIDLIEEVARVYGYNRFANTLPAPAVVMTEPTQAKEAAVRTRLLALGFSESISSTFASQHDSDLFYPTKNLNPLKSPGAPHLDSEMWASSEGRPLSSTPRATVPLENPLSEEASLLRPSLIPGMVTMLAHNLNRDVREVRLFEQGQVFTGTIPADGNYISEVHESPQLSLGLTTNSARYSNLYSAEDAPFFELKGAIESLLSLFDLSAAKDTLPPHVPASERESSSRPEAALLPPERRDPRISSMQPLSFSAAAPAWLQPGRSATALVNNHPIAHFGELVHTQKETRKLRQPLYLAQLDLTALYELPLKKVTAHDISRYQAVERDFSFVFPDATQWQAVSSAIHALAIPELQSLKPIEVFRDAKRYPGVYSLLLRTVFQSNDRTLREDELTDWWTRIIAALTALGGTIRDGAESPAKTS</sequence>
<dbReference type="PANTHER" id="PTHR10947">
    <property type="entry name" value="PHENYLALANYL-TRNA SYNTHETASE BETA CHAIN AND LEUCINE-RICH REPEAT-CONTAINING PROTEIN 47"/>
    <property type="match status" value="1"/>
</dbReference>
<dbReference type="InterPro" id="IPR005121">
    <property type="entry name" value="Fdx_antiC-bd"/>
</dbReference>
<dbReference type="SUPFAM" id="SSF56037">
    <property type="entry name" value="PheT/TilS domain"/>
    <property type="match status" value="1"/>
</dbReference>
<comment type="catalytic activity">
    <reaction evidence="10 11">
        <text>tRNA(Phe) + L-phenylalanine + ATP = L-phenylalanyl-tRNA(Phe) + AMP + diphosphate + H(+)</text>
        <dbReference type="Rhea" id="RHEA:19413"/>
        <dbReference type="Rhea" id="RHEA-COMP:9668"/>
        <dbReference type="Rhea" id="RHEA-COMP:9699"/>
        <dbReference type="ChEBI" id="CHEBI:15378"/>
        <dbReference type="ChEBI" id="CHEBI:30616"/>
        <dbReference type="ChEBI" id="CHEBI:33019"/>
        <dbReference type="ChEBI" id="CHEBI:58095"/>
        <dbReference type="ChEBI" id="CHEBI:78442"/>
        <dbReference type="ChEBI" id="CHEBI:78531"/>
        <dbReference type="ChEBI" id="CHEBI:456215"/>
        <dbReference type="EC" id="6.1.1.20"/>
    </reaction>
</comment>
<feature type="binding site" evidence="11">
    <location>
        <position position="377"/>
    </location>
    <ligand>
        <name>Mg(2+)</name>
        <dbReference type="ChEBI" id="CHEBI:18420"/>
        <note>shared with alpha subunit</note>
    </ligand>
</feature>
<evidence type="ECO:0000256" key="7">
    <source>
        <dbReference type="ARBA" id="ARBA00022842"/>
    </source>
</evidence>
<dbReference type="SUPFAM" id="SSF46955">
    <property type="entry name" value="Putative DNA-binding domain"/>
    <property type="match status" value="2"/>
</dbReference>
<dbReference type="Pfam" id="PF03147">
    <property type="entry name" value="FDX-ACB"/>
    <property type="match status" value="1"/>
</dbReference>
<dbReference type="InterPro" id="IPR004532">
    <property type="entry name" value="Phe-tRNA-ligase_IIc_bsu_bact"/>
</dbReference>